<keyword evidence="9" id="KW-1185">Reference proteome</keyword>
<dbReference type="AlphaFoldDB" id="A0A1B0D6A0"/>
<dbReference type="GO" id="GO:0016251">
    <property type="term" value="F:RNA polymerase II general transcription initiation factor activity"/>
    <property type="evidence" value="ECO:0007669"/>
    <property type="project" value="TreeGrafter"/>
</dbReference>
<feature type="compositionally biased region" description="Basic and acidic residues" evidence="6">
    <location>
        <begin position="207"/>
        <end position="224"/>
    </location>
</feature>
<reference evidence="8" key="1">
    <citation type="submission" date="2022-08" db="UniProtKB">
        <authorList>
            <consortium name="EnsemblMetazoa"/>
        </authorList>
    </citation>
    <scope>IDENTIFICATION</scope>
    <source>
        <strain evidence="8">Israel</strain>
    </source>
</reference>
<dbReference type="Proteomes" id="UP000092462">
    <property type="component" value="Unassembled WGS sequence"/>
</dbReference>
<dbReference type="EMBL" id="AJVK01025851">
    <property type="status" value="NOT_ANNOTATED_CDS"/>
    <property type="molecule type" value="Genomic_DNA"/>
</dbReference>
<name>A0A1B0D6A0_PHLPP</name>
<dbReference type="InterPro" id="IPR037817">
    <property type="entry name" value="TAF7"/>
</dbReference>
<proteinExistence type="inferred from homology"/>
<comment type="similarity">
    <text evidence="2">Belongs to the TAF7 family.</text>
</comment>
<dbReference type="GO" id="GO:0051123">
    <property type="term" value="P:RNA polymerase II preinitiation complex assembly"/>
    <property type="evidence" value="ECO:0007669"/>
    <property type="project" value="TreeGrafter"/>
</dbReference>
<dbReference type="Pfam" id="PF04658">
    <property type="entry name" value="TAFII55_N"/>
    <property type="match status" value="1"/>
</dbReference>
<feature type="region of interest" description="Disordered" evidence="6">
    <location>
        <begin position="111"/>
        <end position="135"/>
    </location>
</feature>
<evidence type="ECO:0000313" key="9">
    <source>
        <dbReference type="Proteomes" id="UP000092462"/>
    </source>
</evidence>
<accession>A0A1B0D6A0</accession>
<dbReference type="EnsemblMetazoa" id="PPAI003009-RA">
    <property type="protein sequence ID" value="PPAI003009-PA"/>
    <property type="gene ID" value="PPAI003009"/>
</dbReference>
<evidence type="ECO:0000256" key="6">
    <source>
        <dbReference type="SAM" id="MobiDB-lite"/>
    </source>
</evidence>
<feature type="compositionally biased region" description="Basic and acidic residues" evidence="6">
    <location>
        <begin position="311"/>
        <end position="333"/>
    </location>
</feature>
<organism evidence="8 9">
    <name type="scientific">Phlebotomus papatasi</name>
    <name type="common">Sandfly</name>
    <dbReference type="NCBI Taxonomy" id="29031"/>
    <lineage>
        <taxon>Eukaryota</taxon>
        <taxon>Metazoa</taxon>
        <taxon>Ecdysozoa</taxon>
        <taxon>Arthropoda</taxon>
        <taxon>Hexapoda</taxon>
        <taxon>Insecta</taxon>
        <taxon>Pterygota</taxon>
        <taxon>Neoptera</taxon>
        <taxon>Endopterygota</taxon>
        <taxon>Diptera</taxon>
        <taxon>Nematocera</taxon>
        <taxon>Psychodoidea</taxon>
        <taxon>Psychodidae</taxon>
        <taxon>Phlebotomus</taxon>
        <taxon>Phlebotomus</taxon>
    </lineage>
</organism>
<evidence type="ECO:0000259" key="7">
    <source>
        <dbReference type="SMART" id="SM01370"/>
    </source>
</evidence>
<evidence type="ECO:0000256" key="2">
    <source>
        <dbReference type="ARBA" id="ARBA00009368"/>
    </source>
</evidence>
<dbReference type="VEuPathDB" id="VectorBase:PPAI003009"/>
<dbReference type="GO" id="GO:0005669">
    <property type="term" value="C:transcription factor TFIID complex"/>
    <property type="evidence" value="ECO:0007669"/>
    <property type="project" value="InterPro"/>
</dbReference>
<evidence type="ECO:0000256" key="5">
    <source>
        <dbReference type="ARBA" id="ARBA00023242"/>
    </source>
</evidence>
<feature type="domain" description="TAFII55 protein conserved region" evidence="7">
    <location>
        <begin position="19"/>
        <end position="182"/>
    </location>
</feature>
<keyword evidence="5" id="KW-0539">Nucleus</keyword>
<dbReference type="PANTHER" id="PTHR12228:SF0">
    <property type="entry name" value="TATA-BOX BINDING PROTEIN ASSOCIATED FACTOR 7"/>
    <property type="match status" value="1"/>
</dbReference>
<evidence type="ECO:0000313" key="8">
    <source>
        <dbReference type="EnsemblMetazoa" id="PPAI003009-PA"/>
    </source>
</evidence>
<feature type="region of interest" description="Disordered" evidence="6">
    <location>
        <begin position="191"/>
        <end position="333"/>
    </location>
</feature>
<feature type="compositionally biased region" description="Basic and acidic residues" evidence="6">
    <location>
        <begin position="261"/>
        <end position="272"/>
    </location>
</feature>
<evidence type="ECO:0000256" key="4">
    <source>
        <dbReference type="ARBA" id="ARBA00023163"/>
    </source>
</evidence>
<evidence type="ECO:0000256" key="3">
    <source>
        <dbReference type="ARBA" id="ARBA00023015"/>
    </source>
</evidence>
<feature type="compositionally biased region" description="Basic and acidic residues" evidence="6">
    <location>
        <begin position="125"/>
        <end position="134"/>
    </location>
</feature>
<keyword evidence="3" id="KW-0805">Transcription regulation</keyword>
<keyword evidence="4" id="KW-0804">Transcription</keyword>
<protein>
    <recommendedName>
        <fullName evidence="7">TAFII55 protein conserved region domain-containing protein</fullName>
    </recommendedName>
</protein>
<dbReference type="PANTHER" id="PTHR12228">
    <property type="entry name" value="TRANSCRIPTION INITIATION FACTOR TFIID 55 KD SUBUNIT-RELATED"/>
    <property type="match status" value="1"/>
</dbReference>
<sequence length="396" mass="45200">MPEKTKHPADSRRDDGHELETQLILRVPEEPAKALREAIQSGANNLKDRLNIRLENDIRYGEVCFDSWYMYAKVVDLPTIIESLKTIDNKSFYKTADICQMMICKFEPELPTPVEEESPNKNKKKDPNKVDKKFLWPHGVTPPCKNIRKRRFRKTLKKKYVEAPEIEKEVKRLLRVDNEAVSVKWEIIDEEEERKPGDKASGSKPGSSRENKTKAGQKPGRDAEGISGSQSLDVGEHDIFGGEVSSSDDEDNNINVLDLDETSRLSADDSRLSDSNSMHLEDLSRGEFHSPRKGSGNGMLDQAGPSRAPGQRRDFYGDPHDSDNEGDYRENSHARISELRQQLDELRLQRMQKEQEISSIENQTLRQRMQDTLDSVVRQISSKEMELQELEGIALP</sequence>
<dbReference type="SMART" id="SM01370">
    <property type="entry name" value="TAFII55_N"/>
    <property type="match status" value="1"/>
</dbReference>
<dbReference type="InterPro" id="IPR006751">
    <property type="entry name" value="TAFII55_prot_cons_reg"/>
</dbReference>
<feature type="compositionally biased region" description="Basic and acidic residues" evidence="6">
    <location>
        <begin position="279"/>
        <end position="290"/>
    </location>
</feature>
<dbReference type="CDD" id="cd08047">
    <property type="entry name" value="TAF7"/>
    <property type="match status" value="1"/>
</dbReference>
<comment type="subcellular location">
    <subcellularLocation>
        <location evidence="1">Nucleus</location>
    </subcellularLocation>
</comment>
<evidence type="ECO:0000256" key="1">
    <source>
        <dbReference type="ARBA" id="ARBA00004123"/>
    </source>
</evidence>
<dbReference type="VEuPathDB" id="VectorBase:PPAPM1_008473"/>